<dbReference type="AlphaFoldDB" id="A0AAW6KES5"/>
<accession>A0AAW6KES5</accession>
<sequence length="263" mass="31060">MVNKPKSFEEFFYSKTLDICEIEKVNNYASEHKGDYTPFNGFMFCPECQNAELTFIRKTSIRRAHLKKKPSSTHLDGCSYNYNYASKKLITRYVDNLTYEQVQDRLNAIMNLLFKTKNKESSLSNNQKTSIKPKNNPLLLPDIKKETHDLKALRKKRLSGWIDESDGTDLHVFYGKVKLEVVEKEKINDEGEKYSYYLLTLKTMNKKGEWKFRTQIYRGGIKDKLDINKVYQVAMIGKLNFKWKWWQIDLINKSAIRFQEVES</sequence>
<dbReference type="Proteomes" id="UP001216709">
    <property type="component" value="Unassembled WGS sequence"/>
</dbReference>
<evidence type="ECO:0000313" key="2">
    <source>
        <dbReference type="Proteomes" id="UP001216709"/>
    </source>
</evidence>
<evidence type="ECO:0000313" key="1">
    <source>
        <dbReference type="EMBL" id="MDE1454115.1"/>
    </source>
</evidence>
<dbReference type="RefSeq" id="WP_145645295.1">
    <property type="nucleotide sequence ID" value="NZ_JARAFO010000088.1"/>
</dbReference>
<name>A0AAW6KES5_9BACI</name>
<reference evidence="1" key="1">
    <citation type="submission" date="2022-12" db="EMBL/GenBank/DDBJ databases">
        <title>Draft Genome Sequences of Bacillus licheniformis and Bacillus paralicheniformis strains isolated from Irish skim milk powders.</title>
        <authorList>
            <person name="Lourenco A."/>
            <person name="Li F."/>
            <person name="Geraldine D."/>
            <person name="Tobin J.T."/>
            <person name="Butler F."/>
            <person name="Jordan K."/>
            <person name="Obrien T."/>
        </authorList>
    </citation>
    <scope>NUCLEOTIDE SEQUENCE</scope>
    <source>
        <strain evidence="1">3370</strain>
    </source>
</reference>
<protein>
    <submittedName>
        <fullName evidence="1">Uncharacterized protein</fullName>
    </submittedName>
</protein>
<gene>
    <name evidence="1" type="ORF">PVN32_18295</name>
</gene>
<dbReference type="EMBL" id="JARAFO010000088">
    <property type="protein sequence ID" value="MDE1454115.1"/>
    <property type="molecule type" value="Genomic_DNA"/>
</dbReference>
<organism evidence="1 2">
    <name type="scientific">Bacillus paralicheniformis</name>
    <dbReference type="NCBI Taxonomy" id="1648923"/>
    <lineage>
        <taxon>Bacteria</taxon>
        <taxon>Bacillati</taxon>
        <taxon>Bacillota</taxon>
        <taxon>Bacilli</taxon>
        <taxon>Bacillales</taxon>
        <taxon>Bacillaceae</taxon>
        <taxon>Bacillus</taxon>
    </lineage>
</organism>
<proteinExistence type="predicted"/>
<comment type="caution">
    <text evidence="1">The sequence shown here is derived from an EMBL/GenBank/DDBJ whole genome shotgun (WGS) entry which is preliminary data.</text>
</comment>